<dbReference type="RefSeq" id="WP_109950862.1">
    <property type="nucleotide sequence ID" value="NZ_CP029551.1"/>
</dbReference>
<protein>
    <submittedName>
        <fullName evidence="1">Uncharacterized protein</fullName>
    </submittedName>
</protein>
<dbReference type="Proteomes" id="UP000246058">
    <property type="component" value="Chromosome"/>
</dbReference>
<evidence type="ECO:0000313" key="2">
    <source>
        <dbReference type="Proteomes" id="UP000246058"/>
    </source>
</evidence>
<name>A0A2U8VQ33_9HYPH</name>
<dbReference type="AlphaFoldDB" id="A0A2U8VQ33"/>
<keyword evidence="2" id="KW-1185">Reference proteome</keyword>
<dbReference type="OrthoDB" id="8005843at2"/>
<proteinExistence type="predicted"/>
<gene>
    <name evidence="1" type="ORF">DK427_08315</name>
</gene>
<evidence type="ECO:0000313" key="1">
    <source>
        <dbReference type="EMBL" id="AWN35747.1"/>
    </source>
</evidence>
<sequence length="79" mass="8764">MDVAPTNTAVLVLPLVEAERLSEGMADLLCWVGGFRAACPEDLDRHPMGVEETRDLRIALKRAIARARGDFPPEEEMPF</sequence>
<organism evidence="1 2">
    <name type="scientific">Methylobacterium radiodurans</name>
    <dbReference type="NCBI Taxonomy" id="2202828"/>
    <lineage>
        <taxon>Bacteria</taxon>
        <taxon>Pseudomonadati</taxon>
        <taxon>Pseudomonadota</taxon>
        <taxon>Alphaproteobacteria</taxon>
        <taxon>Hyphomicrobiales</taxon>
        <taxon>Methylobacteriaceae</taxon>
        <taxon>Methylobacterium</taxon>
    </lineage>
</organism>
<dbReference type="EMBL" id="CP029551">
    <property type="protein sequence ID" value="AWN35747.1"/>
    <property type="molecule type" value="Genomic_DNA"/>
</dbReference>
<accession>A0A2U8VQ33</accession>
<dbReference type="KEGG" id="meti:DK427_08315"/>
<reference evidence="1 2" key="1">
    <citation type="submission" date="2018-05" db="EMBL/GenBank/DDBJ databases">
        <title>Complete Genome Sequence of Methylobacterium sp. 17Sr1-43.</title>
        <authorList>
            <person name="Srinivasan S."/>
        </authorList>
    </citation>
    <scope>NUCLEOTIDE SEQUENCE [LARGE SCALE GENOMIC DNA]</scope>
    <source>
        <strain evidence="1 2">17Sr1-43</strain>
    </source>
</reference>